<feature type="domain" description="SLH" evidence="5">
    <location>
        <begin position="24"/>
        <end position="83"/>
    </location>
</feature>
<dbReference type="Gene3D" id="3.40.630.40">
    <property type="entry name" value="Zn-dependent exopeptidases"/>
    <property type="match status" value="1"/>
</dbReference>
<accession>A0A562J5C6</accession>
<feature type="domain" description="SLH" evidence="5">
    <location>
        <begin position="84"/>
        <end position="147"/>
    </location>
</feature>
<dbReference type="SUPFAM" id="SSF53187">
    <property type="entry name" value="Zn-dependent exopeptidases"/>
    <property type="match status" value="1"/>
</dbReference>
<dbReference type="SMART" id="SM00646">
    <property type="entry name" value="Ami_3"/>
    <property type="match status" value="1"/>
</dbReference>
<feature type="domain" description="SH3b" evidence="6">
    <location>
        <begin position="198"/>
        <end position="260"/>
    </location>
</feature>
<dbReference type="GO" id="GO:0030288">
    <property type="term" value="C:outer membrane-bounded periplasmic space"/>
    <property type="evidence" value="ECO:0007669"/>
    <property type="project" value="TreeGrafter"/>
</dbReference>
<dbReference type="Pfam" id="PF08239">
    <property type="entry name" value="SH3_3"/>
    <property type="match status" value="1"/>
</dbReference>
<evidence type="ECO:0000256" key="2">
    <source>
        <dbReference type="ARBA" id="ARBA00022801"/>
    </source>
</evidence>
<dbReference type="Pfam" id="PF01520">
    <property type="entry name" value="Amidase_3"/>
    <property type="match status" value="1"/>
</dbReference>
<dbReference type="InterPro" id="IPR050695">
    <property type="entry name" value="N-acetylmuramoyl_amidase_3"/>
</dbReference>
<dbReference type="EMBL" id="VLKI01000030">
    <property type="protein sequence ID" value="TWH78317.1"/>
    <property type="molecule type" value="Genomic_DNA"/>
</dbReference>
<dbReference type="Proteomes" id="UP000318667">
    <property type="component" value="Unassembled WGS sequence"/>
</dbReference>
<dbReference type="RefSeq" id="WP_144546400.1">
    <property type="nucleotide sequence ID" value="NZ_CBCSDC010000048.1"/>
</dbReference>
<sequence length="459" mass="49905">MRKMVLGMLLVLLCLPFYGTTAGAAGSFKDVSTGHRAYKEISYLAEGEIVSGSLTGYFYPDKIVTRGEAAAMIGRSLNLNGTKRSTQFSDVGSQYFASGYIQSAVEANVLSGYKDGTFKPDKPVNRGEMAVLISKAFKYNFGGTLSGAANALITRGISQGMADGSFGTDKDIIRADFSVFLARAINYKLRLTPVVSYDMERTVTVDSLNVRTGPSTLYPRTGALSRGTKVEVAYAVGSWAFIKSGNIEGLVHSSYLNAPINAGNESILSQKMIVIDPGHGGTDPGAMAYGLEEEDVVLDTALKVKALLAKTPFQYKLTRETDKTLSLNQRVAIAKEANADIFISIHANAFNGSANGTETYYYSAYENPNTADSKLLATKIQNRLLAAWNLYDRGVKHGNFHVIRENTMPAVLAELGFIDNKKDNEKLASAAWRQEAAKAIYWGILDYYKEKGLDVSNLY</sequence>
<evidence type="ECO:0000259" key="5">
    <source>
        <dbReference type="PROSITE" id="PS51272"/>
    </source>
</evidence>
<dbReference type="PROSITE" id="PS51781">
    <property type="entry name" value="SH3B"/>
    <property type="match status" value="1"/>
</dbReference>
<evidence type="ECO:0000313" key="8">
    <source>
        <dbReference type="Proteomes" id="UP000318667"/>
    </source>
</evidence>
<organism evidence="7 8">
    <name type="scientific">Cytobacillus oceanisediminis</name>
    <dbReference type="NCBI Taxonomy" id="665099"/>
    <lineage>
        <taxon>Bacteria</taxon>
        <taxon>Bacillati</taxon>
        <taxon>Bacillota</taxon>
        <taxon>Bacilli</taxon>
        <taxon>Bacillales</taxon>
        <taxon>Bacillaceae</taxon>
        <taxon>Cytobacillus</taxon>
    </lineage>
</organism>
<dbReference type="GO" id="GO:0071555">
    <property type="term" value="P:cell wall organization"/>
    <property type="evidence" value="ECO:0007669"/>
    <property type="project" value="UniProtKB-KW"/>
</dbReference>
<gene>
    <name evidence="7" type="ORF">IQ19_05304</name>
</gene>
<dbReference type="CDD" id="cd02696">
    <property type="entry name" value="MurNAc-LAA"/>
    <property type="match status" value="1"/>
</dbReference>
<evidence type="ECO:0000259" key="6">
    <source>
        <dbReference type="PROSITE" id="PS51781"/>
    </source>
</evidence>
<dbReference type="Gene3D" id="2.30.30.40">
    <property type="entry name" value="SH3 Domains"/>
    <property type="match status" value="1"/>
</dbReference>
<dbReference type="GeneID" id="65406369"/>
<dbReference type="GO" id="GO:0009253">
    <property type="term" value="P:peptidoglycan catabolic process"/>
    <property type="evidence" value="ECO:0007669"/>
    <property type="project" value="InterPro"/>
</dbReference>
<evidence type="ECO:0000256" key="4">
    <source>
        <dbReference type="SAM" id="SignalP"/>
    </source>
</evidence>
<feature type="chain" id="PRO_5022065347" evidence="4">
    <location>
        <begin position="25"/>
        <end position="459"/>
    </location>
</feature>
<keyword evidence="3" id="KW-0961">Cell wall biogenesis/degradation</keyword>
<keyword evidence="1 4" id="KW-0732">Signal</keyword>
<dbReference type="PANTHER" id="PTHR30404:SF0">
    <property type="entry name" value="N-ACETYLMURAMOYL-L-ALANINE AMIDASE AMIC"/>
    <property type="match status" value="1"/>
</dbReference>
<dbReference type="SMART" id="SM00287">
    <property type="entry name" value="SH3b"/>
    <property type="match status" value="1"/>
</dbReference>
<keyword evidence="2" id="KW-0378">Hydrolase</keyword>
<dbReference type="GO" id="GO:0008745">
    <property type="term" value="F:N-acetylmuramoyl-L-alanine amidase activity"/>
    <property type="evidence" value="ECO:0007669"/>
    <property type="project" value="InterPro"/>
</dbReference>
<dbReference type="InterPro" id="IPR003646">
    <property type="entry name" value="SH3-like_bac-type"/>
</dbReference>
<dbReference type="InterPro" id="IPR001119">
    <property type="entry name" value="SLH_dom"/>
</dbReference>
<evidence type="ECO:0000256" key="1">
    <source>
        <dbReference type="ARBA" id="ARBA00022729"/>
    </source>
</evidence>
<keyword evidence="8" id="KW-1185">Reference proteome</keyword>
<evidence type="ECO:0000313" key="7">
    <source>
        <dbReference type="EMBL" id="TWH78317.1"/>
    </source>
</evidence>
<name>A0A562J5C6_9BACI</name>
<dbReference type="PROSITE" id="PS51272">
    <property type="entry name" value="SLH"/>
    <property type="match status" value="2"/>
</dbReference>
<dbReference type="OrthoDB" id="9806267at2"/>
<dbReference type="Pfam" id="PF00395">
    <property type="entry name" value="SLH"/>
    <property type="match status" value="3"/>
</dbReference>
<comment type="caution">
    <text evidence="7">The sequence shown here is derived from an EMBL/GenBank/DDBJ whole genome shotgun (WGS) entry which is preliminary data.</text>
</comment>
<reference evidence="7 8" key="1">
    <citation type="journal article" date="2015" name="Stand. Genomic Sci.">
        <title>Genomic Encyclopedia of Bacterial and Archaeal Type Strains, Phase III: the genomes of soil and plant-associated and newly described type strains.</title>
        <authorList>
            <person name="Whitman W.B."/>
            <person name="Woyke T."/>
            <person name="Klenk H.P."/>
            <person name="Zhou Y."/>
            <person name="Lilburn T.G."/>
            <person name="Beck B.J."/>
            <person name="De Vos P."/>
            <person name="Vandamme P."/>
            <person name="Eisen J.A."/>
            <person name="Garrity G."/>
            <person name="Hugenholtz P."/>
            <person name="Kyrpides N.C."/>
        </authorList>
    </citation>
    <scope>NUCLEOTIDE SEQUENCE [LARGE SCALE GENOMIC DNA]</scope>
    <source>
        <strain evidence="7 8">CGMCC 1.10115</strain>
    </source>
</reference>
<dbReference type="InterPro" id="IPR002508">
    <property type="entry name" value="MurNAc-LAA_cat"/>
</dbReference>
<evidence type="ECO:0000256" key="3">
    <source>
        <dbReference type="ARBA" id="ARBA00023316"/>
    </source>
</evidence>
<dbReference type="PANTHER" id="PTHR30404">
    <property type="entry name" value="N-ACETYLMURAMOYL-L-ALANINE AMIDASE"/>
    <property type="match status" value="1"/>
</dbReference>
<dbReference type="AlphaFoldDB" id="A0A562J5C6"/>
<proteinExistence type="predicted"/>
<protein>
    <submittedName>
        <fullName evidence="7">N-acetylmuramoyl-L-alanine amidase</fullName>
    </submittedName>
</protein>
<feature type="signal peptide" evidence="4">
    <location>
        <begin position="1"/>
        <end position="24"/>
    </location>
</feature>